<evidence type="ECO:0000313" key="2">
    <source>
        <dbReference type="EMBL" id="PER55588.1"/>
    </source>
</evidence>
<proteinExistence type="predicted"/>
<evidence type="ECO:0000256" key="1">
    <source>
        <dbReference type="SAM" id="Phobius"/>
    </source>
</evidence>
<evidence type="ECO:0000313" key="3">
    <source>
        <dbReference type="Proteomes" id="UP000219897"/>
    </source>
</evidence>
<organism evidence="2 3">
    <name type="scientific">Bacillus thuringiensis</name>
    <dbReference type="NCBI Taxonomy" id="1428"/>
    <lineage>
        <taxon>Bacteria</taxon>
        <taxon>Bacillati</taxon>
        <taxon>Bacillota</taxon>
        <taxon>Bacilli</taxon>
        <taxon>Bacillales</taxon>
        <taxon>Bacillaceae</taxon>
        <taxon>Bacillus</taxon>
        <taxon>Bacillus cereus group</taxon>
    </lineage>
</organism>
<keyword evidence="1" id="KW-0812">Transmembrane</keyword>
<dbReference type="EMBL" id="NTYF01000023">
    <property type="protein sequence ID" value="PER55588.1"/>
    <property type="molecule type" value="Genomic_DNA"/>
</dbReference>
<keyword evidence="1" id="KW-0472">Membrane</keyword>
<dbReference type="RefSeq" id="WP_098316938.1">
    <property type="nucleotide sequence ID" value="NZ_NTYF01000023.1"/>
</dbReference>
<keyword evidence="1" id="KW-1133">Transmembrane helix</keyword>
<protein>
    <submittedName>
        <fullName evidence="2">Uncharacterized protein</fullName>
    </submittedName>
</protein>
<name>A0ABD6SF88_BACTU</name>
<feature type="transmembrane region" description="Helical" evidence="1">
    <location>
        <begin position="66"/>
        <end position="88"/>
    </location>
</feature>
<feature type="transmembrane region" description="Helical" evidence="1">
    <location>
        <begin position="7"/>
        <end position="28"/>
    </location>
</feature>
<sequence length="140" mass="15922">MKWDNNCYLVLLLGVVCMEIFFSIPLLLDSLINANAVWVVMVVGASHVFLYMYAKSGVVTKGNPAIHAFGVLAMATSFIPAVGFVLHIPVVVKGWKHLYRQYKGTAIAEHKSGKEKQKRKTFRQWLGERLLQDDEEKERR</sequence>
<feature type="transmembrane region" description="Helical" evidence="1">
    <location>
        <begin position="34"/>
        <end position="54"/>
    </location>
</feature>
<dbReference type="Proteomes" id="UP000219897">
    <property type="component" value="Unassembled WGS sequence"/>
</dbReference>
<reference evidence="2 3" key="1">
    <citation type="submission" date="2017-09" db="EMBL/GenBank/DDBJ databases">
        <title>Large-scale bioinformatics analysis of Bacillus genomes uncovers conserved roles of natural products in bacterial physiology.</title>
        <authorList>
            <consortium name="Agbiome Team Llc"/>
            <person name="Bleich R.M."/>
            <person name="Kirk G.J."/>
            <person name="Santa Maria K.C."/>
            <person name="Allen S.E."/>
            <person name="Farag S."/>
            <person name="Shank E.A."/>
            <person name="Bowers A."/>
        </authorList>
    </citation>
    <scope>NUCLEOTIDE SEQUENCE [LARGE SCALE GENOMIC DNA]</scope>
    <source>
        <strain evidence="2 3">AFS005140</strain>
    </source>
</reference>
<dbReference type="AlphaFoldDB" id="A0ABD6SF88"/>
<gene>
    <name evidence="2" type="ORF">CN495_07485</name>
</gene>
<accession>A0ABD6SF88</accession>
<comment type="caution">
    <text evidence="2">The sequence shown here is derived from an EMBL/GenBank/DDBJ whole genome shotgun (WGS) entry which is preliminary data.</text>
</comment>